<sequence>MCSLPNLLMPSLLVLTIFRISIK</sequence>
<accession>A0A0E9S5G0</accession>
<dbReference type="AlphaFoldDB" id="A0A0E9S5G0"/>
<dbReference type="EMBL" id="GBXM01072056">
    <property type="protein sequence ID" value="JAH36521.1"/>
    <property type="molecule type" value="Transcribed_RNA"/>
</dbReference>
<name>A0A0E9S5G0_ANGAN</name>
<reference evidence="1" key="1">
    <citation type="submission" date="2014-11" db="EMBL/GenBank/DDBJ databases">
        <authorList>
            <person name="Amaro Gonzalez C."/>
        </authorList>
    </citation>
    <scope>NUCLEOTIDE SEQUENCE</scope>
</reference>
<reference evidence="1" key="2">
    <citation type="journal article" date="2015" name="Fish Shellfish Immunol.">
        <title>Early steps in the European eel (Anguilla anguilla)-Vibrio vulnificus interaction in the gills: Role of the RtxA13 toxin.</title>
        <authorList>
            <person name="Callol A."/>
            <person name="Pajuelo D."/>
            <person name="Ebbesson L."/>
            <person name="Teles M."/>
            <person name="MacKenzie S."/>
            <person name="Amaro C."/>
        </authorList>
    </citation>
    <scope>NUCLEOTIDE SEQUENCE</scope>
</reference>
<organism evidence="1">
    <name type="scientific">Anguilla anguilla</name>
    <name type="common">European freshwater eel</name>
    <name type="synonym">Muraena anguilla</name>
    <dbReference type="NCBI Taxonomy" id="7936"/>
    <lineage>
        <taxon>Eukaryota</taxon>
        <taxon>Metazoa</taxon>
        <taxon>Chordata</taxon>
        <taxon>Craniata</taxon>
        <taxon>Vertebrata</taxon>
        <taxon>Euteleostomi</taxon>
        <taxon>Actinopterygii</taxon>
        <taxon>Neopterygii</taxon>
        <taxon>Teleostei</taxon>
        <taxon>Anguilliformes</taxon>
        <taxon>Anguillidae</taxon>
        <taxon>Anguilla</taxon>
    </lineage>
</organism>
<protein>
    <submittedName>
        <fullName evidence="1">Uncharacterized protein</fullName>
    </submittedName>
</protein>
<proteinExistence type="predicted"/>
<evidence type="ECO:0000313" key="1">
    <source>
        <dbReference type="EMBL" id="JAH36521.1"/>
    </source>
</evidence>